<sequence>MGLPAGELSTVEDFLNNDAFRTWLMERRPEDQLAWQQWLSENPEKVDLYEQAVAVFLTLQGKTTPLSDQEVKDKTQQILDHIPDEDTPVKPLIGWQWGRWVAAASVLFFLIWWQAGKPSIRSVTDIAGTKETRGIQTGEWKVVRNASDRSMTVLLPEQSSVLLSANSQIRFRMDPMYDLREVYLQGEGFFEVAKNPAKPFIVYTNRLTTRVTGTSFQIRSFVNESDAFVKVKTGKVSVTPVGAAGSSLKEVSLAVNQQLKINTKTNKVEKKVSQQVEVGQSDIISQPFKFDFTPVPEVFSQLEATYHMPIVYDHDLLKNCTFTGQLNDVPFLEKIRLICQTVESSYSVVNNQVVIQSAGCN</sequence>
<dbReference type="PIRSF" id="PIRSF018266">
    <property type="entry name" value="FecR"/>
    <property type="match status" value="1"/>
</dbReference>
<dbReference type="InterPro" id="IPR012373">
    <property type="entry name" value="Ferrdict_sens_TM"/>
</dbReference>
<dbReference type="PANTHER" id="PTHR30273:SF2">
    <property type="entry name" value="PROTEIN FECR"/>
    <property type="match status" value="1"/>
</dbReference>
<dbReference type="GO" id="GO:0016989">
    <property type="term" value="F:sigma factor antagonist activity"/>
    <property type="evidence" value="ECO:0007669"/>
    <property type="project" value="TreeGrafter"/>
</dbReference>
<keyword evidence="4" id="KW-1185">Reference proteome</keyword>
<dbReference type="eggNOG" id="COG3712">
    <property type="taxonomic scope" value="Bacteria"/>
</dbReference>
<dbReference type="Proteomes" id="UP000002028">
    <property type="component" value="Chromosome"/>
</dbReference>
<organism evidence="3 4">
    <name type="scientific">Spirosoma linguale (strain ATCC 33905 / DSM 74 / LMG 10896 / Claus 1)</name>
    <dbReference type="NCBI Taxonomy" id="504472"/>
    <lineage>
        <taxon>Bacteria</taxon>
        <taxon>Pseudomonadati</taxon>
        <taxon>Bacteroidota</taxon>
        <taxon>Cytophagia</taxon>
        <taxon>Cytophagales</taxon>
        <taxon>Cytophagaceae</taxon>
        <taxon>Spirosoma</taxon>
    </lineage>
</organism>
<reference evidence="3 4" key="1">
    <citation type="journal article" date="2010" name="Stand. Genomic Sci.">
        <title>Complete genome sequence of Spirosoma linguale type strain (1).</title>
        <authorList>
            <person name="Lail K."/>
            <person name="Sikorski J."/>
            <person name="Saunders E."/>
            <person name="Lapidus A."/>
            <person name="Glavina Del Rio T."/>
            <person name="Copeland A."/>
            <person name="Tice H."/>
            <person name="Cheng J.-F."/>
            <person name="Lucas S."/>
            <person name="Nolan M."/>
            <person name="Bruce D."/>
            <person name="Goodwin L."/>
            <person name="Pitluck S."/>
            <person name="Ivanova N."/>
            <person name="Mavromatis K."/>
            <person name="Ovchinnikova G."/>
            <person name="Pati A."/>
            <person name="Chen A."/>
            <person name="Palaniappan K."/>
            <person name="Land M."/>
            <person name="Hauser L."/>
            <person name="Chang Y.-J."/>
            <person name="Jeffries C.D."/>
            <person name="Chain P."/>
            <person name="Brettin T."/>
            <person name="Detter J.C."/>
            <person name="Schuetze A."/>
            <person name="Rohde M."/>
            <person name="Tindall B.J."/>
            <person name="Goeker M."/>
            <person name="Bristow J."/>
            <person name="Eisen J.A."/>
            <person name="Markowitz V."/>
            <person name="Hugenholtz P."/>
            <person name="Kyrpides N.C."/>
            <person name="Klenk H.-P."/>
            <person name="Chen F."/>
        </authorList>
    </citation>
    <scope>NUCLEOTIDE SEQUENCE [LARGE SCALE GENOMIC DNA]</scope>
    <source>
        <strain evidence="4">ATCC 33905 / DSM 74 / LMG 10896 / Claus 1</strain>
    </source>
</reference>
<proteinExistence type="predicted"/>
<dbReference type="PANTHER" id="PTHR30273">
    <property type="entry name" value="PERIPLASMIC SIGNAL SENSOR AND SIGMA FACTOR ACTIVATOR FECR-RELATED"/>
    <property type="match status" value="1"/>
</dbReference>
<evidence type="ECO:0000313" key="3">
    <source>
        <dbReference type="EMBL" id="ADB37476.1"/>
    </source>
</evidence>
<dbReference type="AlphaFoldDB" id="D2QMZ2"/>
<feature type="domain" description="FecR protein" evidence="1">
    <location>
        <begin position="143"/>
        <end position="236"/>
    </location>
</feature>
<dbReference type="Gene3D" id="3.55.50.30">
    <property type="match status" value="1"/>
</dbReference>
<dbReference type="Pfam" id="PF04773">
    <property type="entry name" value="FecR"/>
    <property type="match status" value="1"/>
</dbReference>
<dbReference type="KEGG" id="sli:Slin_1426"/>
<protein>
    <submittedName>
        <fullName evidence="3">Anti-FecI sigma factor, FecR</fullName>
    </submittedName>
</protein>
<accession>D2QMZ2</accession>
<feature type="domain" description="Protein FecR C-terminal" evidence="2">
    <location>
        <begin position="288"/>
        <end position="355"/>
    </location>
</feature>
<evidence type="ECO:0000259" key="2">
    <source>
        <dbReference type="Pfam" id="PF16344"/>
    </source>
</evidence>
<name>D2QMZ2_SPILD</name>
<evidence type="ECO:0000313" key="4">
    <source>
        <dbReference type="Proteomes" id="UP000002028"/>
    </source>
</evidence>
<dbReference type="InterPro" id="IPR032508">
    <property type="entry name" value="FecR_C"/>
</dbReference>
<dbReference type="STRING" id="504472.Slin_1426"/>
<dbReference type="RefSeq" id="WP_012926027.1">
    <property type="nucleotide sequence ID" value="NC_013730.1"/>
</dbReference>
<dbReference type="EMBL" id="CP001769">
    <property type="protein sequence ID" value="ADB37476.1"/>
    <property type="molecule type" value="Genomic_DNA"/>
</dbReference>
<evidence type="ECO:0000259" key="1">
    <source>
        <dbReference type="Pfam" id="PF04773"/>
    </source>
</evidence>
<dbReference type="Pfam" id="PF16344">
    <property type="entry name" value="FecR_C"/>
    <property type="match status" value="1"/>
</dbReference>
<dbReference type="InterPro" id="IPR006860">
    <property type="entry name" value="FecR"/>
</dbReference>
<dbReference type="HOGENOM" id="CLU_050192_2_1_10"/>
<gene>
    <name evidence="3" type="ordered locus">Slin_1426</name>
</gene>
<dbReference type="Gene3D" id="2.60.120.1440">
    <property type="match status" value="1"/>
</dbReference>